<feature type="transmembrane region" description="Helical" evidence="6">
    <location>
        <begin position="124"/>
        <end position="145"/>
    </location>
</feature>
<comment type="caution">
    <text evidence="8">The sequence shown here is derived from an EMBL/GenBank/DDBJ whole genome shotgun (WGS) entry which is preliminary data.</text>
</comment>
<keyword evidence="3 6" id="KW-1133">Transmembrane helix</keyword>
<evidence type="ECO:0000256" key="1">
    <source>
        <dbReference type="ARBA" id="ARBA00004141"/>
    </source>
</evidence>
<organism evidence="8 9">
    <name type="scientific">Cochliobolus sativus</name>
    <name type="common">Common root rot and spot blotch fungus</name>
    <name type="synonym">Bipolaris sorokiniana</name>
    <dbReference type="NCBI Taxonomy" id="45130"/>
    <lineage>
        <taxon>Eukaryota</taxon>
        <taxon>Fungi</taxon>
        <taxon>Dikarya</taxon>
        <taxon>Ascomycota</taxon>
        <taxon>Pezizomycotina</taxon>
        <taxon>Dothideomycetes</taxon>
        <taxon>Pleosporomycetidae</taxon>
        <taxon>Pleosporales</taxon>
        <taxon>Pleosporineae</taxon>
        <taxon>Pleosporaceae</taxon>
        <taxon>Bipolaris</taxon>
    </lineage>
</organism>
<protein>
    <recommendedName>
        <fullName evidence="7">Rhodopsin domain-containing protein</fullName>
    </recommendedName>
</protein>
<evidence type="ECO:0000313" key="8">
    <source>
        <dbReference type="EMBL" id="KAF5846440.1"/>
    </source>
</evidence>
<evidence type="ECO:0000256" key="6">
    <source>
        <dbReference type="SAM" id="Phobius"/>
    </source>
</evidence>
<dbReference type="InterPro" id="IPR052337">
    <property type="entry name" value="SAT4-like"/>
</dbReference>
<evidence type="ECO:0000259" key="7">
    <source>
        <dbReference type="Pfam" id="PF20684"/>
    </source>
</evidence>
<feature type="transmembrane region" description="Helical" evidence="6">
    <location>
        <begin position="12"/>
        <end position="34"/>
    </location>
</feature>
<evidence type="ECO:0000256" key="5">
    <source>
        <dbReference type="ARBA" id="ARBA00038359"/>
    </source>
</evidence>
<gene>
    <name evidence="8" type="ORF">GGP41_003892</name>
</gene>
<dbReference type="Proteomes" id="UP000624244">
    <property type="component" value="Unassembled WGS sequence"/>
</dbReference>
<keyword evidence="4 6" id="KW-0472">Membrane</keyword>
<dbReference type="AlphaFoldDB" id="A0A8H5ZE76"/>
<sequence length="304" mass="34348">MLADADENYAWRVILVATICLVTSVVMVGLRGYVRRKILRNLGLDDWFLLAGLVVYIVCIGLCLGSIRYGLSRHVHTTTLPERSEFLKIMWVTSVMYGALIMMLKITFLLQYRRVFPLPIFQRLCDASLVFIVIWATAATLGSLLNCPPIKSNWDPLRYKDCKERLRFWYAMGVLHVVSDAAIFAMPLPLLQTLTLPRLQKGVLMGIFSLGFFTCAISIIRLTTLRSSTMSDDPTWAMQNTVLWSTVEVACAIICVCIPTLRPLLRLCTGWQKHSNDITELTPTPRLEEEDGKSAETNINGVRI</sequence>
<name>A0A8H5ZE76_COCSA</name>
<dbReference type="GO" id="GO:0016020">
    <property type="term" value="C:membrane"/>
    <property type="evidence" value="ECO:0007669"/>
    <property type="project" value="UniProtKB-SubCell"/>
</dbReference>
<feature type="transmembrane region" description="Helical" evidence="6">
    <location>
        <begin position="46"/>
        <end position="69"/>
    </location>
</feature>
<dbReference type="PANTHER" id="PTHR33048">
    <property type="entry name" value="PTH11-LIKE INTEGRAL MEMBRANE PROTEIN (AFU_ORTHOLOGUE AFUA_5G11245)"/>
    <property type="match status" value="1"/>
</dbReference>
<reference evidence="8" key="1">
    <citation type="submission" date="2019-11" db="EMBL/GenBank/DDBJ databases">
        <title>Bipolaris sorokiniana Genome sequencing.</title>
        <authorList>
            <person name="Wang H."/>
        </authorList>
    </citation>
    <scope>NUCLEOTIDE SEQUENCE</scope>
</reference>
<keyword evidence="2 6" id="KW-0812">Transmembrane</keyword>
<comment type="subcellular location">
    <subcellularLocation>
        <location evidence="1">Membrane</location>
        <topology evidence="1">Multi-pass membrane protein</topology>
    </subcellularLocation>
</comment>
<feature type="domain" description="Rhodopsin" evidence="7">
    <location>
        <begin position="30"/>
        <end position="266"/>
    </location>
</feature>
<evidence type="ECO:0000313" key="9">
    <source>
        <dbReference type="Proteomes" id="UP000624244"/>
    </source>
</evidence>
<dbReference type="EMBL" id="WNKQ01000016">
    <property type="protein sequence ID" value="KAF5846440.1"/>
    <property type="molecule type" value="Genomic_DNA"/>
</dbReference>
<comment type="similarity">
    <text evidence="5">Belongs to the SAT4 family.</text>
</comment>
<feature type="transmembrane region" description="Helical" evidence="6">
    <location>
        <begin position="89"/>
        <end position="112"/>
    </location>
</feature>
<evidence type="ECO:0000256" key="2">
    <source>
        <dbReference type="ARBA" id="ARBA00022692"/>
    </source>
</evidence>
<feature type="transmembrane region" description="Helical" evidence="6">
    <location>
        <begin position="168"/>
        <end position="191"/>
    </location>
</feature>
<dbReference type="InterPro" id="IPR049326">
    <property type="entry name" value="Rhodopsin_dom_fungi"/>
</dbReference>
<evidence type="ECO:0000256" key="4">
    <source>
        <dbReference type="ARBA" id="ARBA00023136"/>
    </source>
</evidence>
<accession>A0A8H5ZE76</accession>
<dbReference type="PANTHER" id="PTHR33048:SF47">
    <property type="entry name" value="INTEGRAL MEMBRANE PROTEIN-RELATED"/>
    <property type="match status" value="1"/>
</dbReference>
<dbReference type="Pfam" id="PF20684">
    <property type="entry name" value="Fung_rhodopsin"/>
    <property type="match status" value="1"/>
</dbReference>
<proteinExistence type="inferred from homology"/>
<feature type="transmembrane region" description="Helical" evidence="6">
    <location>
        <begin position="203"/>
        <end position="222"/>
    </location>
</feature>
<evidence type="ECO:0000256" key="3">
    <source>
        <dbReference type="ARBA" id="ARBA00022989"/>
    </source>
</evidence>